<dbReference type="EMBL" id="JAHKSW010000026">
    <property type="protein sequence ID" value="KAG7315641.1"/>
    <property type="molecule type" value="Genomic_DNA"/>
</dbReference>
<comment type="caution">
    <text evidence="1">The sequence shown here is derived from an EMBL/GenBank/DDBJ whole genome shotgun (WGS) entry which is preliminary data.</text>
</comment>
<protein>
    <submittedName>
        <fullName evidence="1">Uncharacterized protein</fullName>
    </submittedName>
</protein>
<keyword evidence="2" id="KW-1185">Reference proteome</keyword>
<organism evidence="1 2">
    <name type="scientific">Hemibagrus wyckioides</name>
    <dbReference type="NCBI Taxonomy" id="337641"/>
    <lineage>
        <taxon>Eukaryota</taxon>
        <taxon>Metazoa</taxon>
        <taxon>Chordata</taxon>
        <taxon>Craniata</taxon>
        <taxon>Vertebrata</taxon>
        <taxon>Euteleostomi</taxon>
        <taxon>Actinopterygii</taxon>
        <taxon>Neopterygii</taxon>
        <taxon>Teleostei</taxon>
        <taxon>Ostariophysi</taxon>
        <taxon>Siluriformes</taxon>
        <taxon>Bagridae</taxon>
        <taxon>Hemibagrus</taxon>
    </lineage>
</organism>
<sequence length="86" mass="9452">MLESRSVYEPDVCVCLCETHKPSGSGHLAAQAPACRWCQDIWSVLLGAGRQYCLVQILCIALPAEHLLQVHLPLLVDLWLVTQLAG</sequence>
<name>A0A9D3N318_9TELE</name>
<gene>
    <name evidence="1" type="ORF">KOW79_020507</name>
</gene>
<accession>A0A9D3N318</accession>
<dbReference type="AlphaFoldDB" id="A0A9D3N318"/>
<evidence type="ECO:0000313" key="1">
    <source>
        <dbReference type="EMBL" id="KAG7315641.1"/>
    </source>
</evidence>
<evidence type="ECO:0000313" key="2">
    <source>
        <dbReference type="Proteomes" id="UP000824219"/>
    </source>
</evidence>
<proteinExistence type="predicted"/>
<reference evidence="1 2" key="1">
    <citation type="submission" date="2021-06" db="EMBL/GenBank/DDBJ databases">
        <title>Chromosome-level genome assembly of the red-tail catfish (Hemibagrus wyckioides).</title>
        <authorList>
            <person name="Shao F."/>
        </authorList>
    </citation>
    <scope>NUCLEOTIDE SEQUENCE [LARGE SCALE GENOMIC DNA]</scope>
    <source>
        <strain evidence="1">EC202008001</strain>
        <tissue evidence="1">Blood</tissue>
    </source>
</reference>
<dbReference type="Proteomes" id="UP000824219">
    <property type="component" value="Linkage Group LG26"/>
</dbReference>